<evidence type="ECO:0000313" key="2">
    <source>
        <dbReference type="Proteomes" id="UP000230069"/>
    </source>
</evidence>
<dbReference type="EMBL" id="KZ305026">
    <property type="protein sequence ID" value="PIA53633.1"/>
    <property type="molecule type" value="Genomic_DNA"/>
</dbReference>
<organism evidence="1 2">
    <name type="scientific">Aquilegia coerulea</name>
    <name type="common">Rocky mountain columbine</name>
    <dbReference type="NCBI Taxonomy" id="218851"/>
    <lineage>
        <taxon>Eukaryota</taxon>
        <taxon>Viridiplantae</taxon>
        <taxon>Streptophyta</taxon>
        <taxon>Embryophyta</taxon>
        <taxon>Tracheophyta</taxon>
        <taxon>Spermatophyta</taxon>
        <taxon>Magnoliopsida</taxon>
        <taxon>Ranunculales</taxon>
        <taxon>Ranunculaceae</taxon>
        <taxon>Thalictroideae</taxon>
        <taxon>Aquilegia</taxon>
    </lineage>
</organism>
<dbReference type="AlphaFoldDB" id="A0A2G5ECZ4"/>
<gene>
    <name evidence="1" type="ORF">AQUCO_00900302v1</name>
</gene>
<evidence type="ECO:0000313" key="1">
    <source>
        <dbReference type="EMBL" id="PIA53633.1"/>
    </source>
</evidence>
<dbReference type="OrthoDB" id="1938779at2759"/>
<accession>A0A2G5ECZ4</accession>
<keyword evidence="2" id="KW-1185">Reference proteome</keyword>
<reference evidence="1 2" key="1">
    <citation type="submission" date="2017-09" db="EMBL/GenBank/DDBJ databases">
        <title>WGS assembly of Aquilegia coerulea Goldsmith.</title>
        <authorList>
            <person name="Hodges S."/>
            <person name="Kramer E."/>
            <person name="Nordborg M."/>
            <person name="Tomkins J."/>
            <person name="Borevitz J."/>
            <person name="Derieg N."/>
            <person name="Yan J."/>
            <person name="Mihaltcheva S."/>
            <person name="Hayes R.D."/>
            <person name="Rokhsar D."/>
        </authorList>
    </citation>
    <scope>NUCLEOTIDE SEQUENCE [LARGE SCALE GENOMIC DNA]</scope>
    <source>
        <strain evidence="2">cv. Goldsmith</strain>
    </source>
</reference>
<protein>
    <submittedName>
        <fullName evidence="1">Uncharacterized protein</fullName>
    </submittedName>
</protein>
<dbReference type="Proteomes" id="UP000230069">
    <property type="component" value="Unassembled WGS sequence"/>
</dbReference>
<name>A0A2G5ECZ4_AQUCA</name>
<proteinExistence type="predicted"/>
<sequence length="121" mass="13823">MAALSIRRSLCYKNKSTLSGKRMRKSRRNIYFSCLSSEPILRLSSDPKKSNDQEKIKVSKIFSRLSVGVEKLGKGLKDSLSPKKKGDWKDVMLMSISFAVYVYISQKIVTAYCSWVSIFKQ</sequence>
<dbReference type="InParanoid" id="A0A2G5ECZ4"/>